<evidence type="ECO:0000256" key="1">
    <source>
        <dbReference type="ARBA" id="ARBA00002121"/>
    </source>
</evidence>
<dbReference type="FunFam" id="3.40.50.620:FF:000021">
    <property type="entry name" value="Riboflavin biosynthesis protein"/>
    <property type="match status" value="1"/>
</dbReference>
<keyword evidence="18" id="KW-1185">Reference proteome</keyword>
<keyword evidence="4 15" id="KW-0285">Flavoprotein</keyword>
<evidence type="ECO:0000256" key="3">
    <source>
        <dbReference type="ARBA" id="ARBA00005201"/>
    </source>
</evidence>
<dbReference type="OrthoDB" id="9803667at2"/>
<keyword evidence="5 15" id="KW-0288">FMN</keyword>
<proteinExistence type="inferred from homology"/>
<keyword evidence="12" id="KW-0511">Multifunctional enzyme</keyword>
<dbReference type="GO" id="GO:0008531">
    <property type="term" value="F:riboflavin kinase activity"/>
    <property type="evidence" value="ECO:0007669"/>
    <property type="project" value="UniProtKB-UniRule"/>
</dbReference>
<keyword evidence="11 15" id="KW-0067">ATP-binding</keyword>
<keyword evidence="6 15" id="KW-0808">Transferase</keyword>
<sequence length="354" mass="38288">MKITYGLHNLRQRPAVSRALTIGNFDGVHRGHQAMLALLINEARHRGVPSCAVTFEPHPRDFFAARHRRPELAPARIATLRDKLAELRRCGIDECVILPFDDALAGLSADAFVDEVLVGALGARYVLVGDDFRFGAQRRGDYALLDAAGEARGFDVARMMSYEVHGLRVSSSAVREALTAGDMARAAALLGRPYAISGHVVHGRKLGRALGESASGHGDGFRTLNLRFDHWKPAASGIFVVQVYGLDPAPDAAPLPGVANLGVRPSLDPNDVNGGRVLLETHCLDWPERVRAALAHAPVPGEAYGRIIRVELLHKLHDERRYDSLDALTAGIAQDCADARAWFAAHGPTPARPS</sequence>
<accession>A0A1A6DTT3</accession>
<evidence type="ECO:0000256" key="4">
    <source>
        <dbReference type="ARBA" id="ARBA00022630"/>
    </source>
</evidence>
<evidence type="ECO:0000256" key="2">
    <source>
        <dbReference type="ARBA" id="ARBA00004726"/>
    </source>
</evidence>
<keyword evidence="10 15" id="KW-0274">FAD</keyword>
<comment type="caution">
    <text evidence="17">The sequence shown here is derived from an EMBL/GenBank/DDBJ whole genome shotgun (WGS) entry which is preliminary data.</text>
</comment>
<comment type="pathway">
    <text evidence="3 15">Cofactor biosynthesis; FMN biosynthesis; FMN from riboflavin (ATP route): step 1/1.</text>
</comment>
<dbReference type="Proteomes" id="UP000091969">
    <property type="component" value="Unassembled WGS sequence"/>
</dbReference>
<evidence type="ECO:0000256" key="6">
    <source>
        <dbReference type="ARBA" id="ARBA00022679"/>
    </source>
</evidence>
<evidence type="ECO:0000256" key="15">
    <source>
        <dbReference type="PIRNR" id="PIRNR004491"/>
    </source>
</evidence>
<dbReference type="GO" id="GO:0006747">
    <property type="term" value="P:FAD biosynthetic process"/>
    <property type="evidence" value="ECO:0007669"/>
    <property type="project" value="UniProtKB-UniRule"/>
</dbReference>
<dbReference type="EC" id="2.7.7.2" evidence="15"/>
<dbReference type="AlphaFoldDB" id="A0A1A6DTT3"/>
<dbReference type="CDD" id="cd02064">
    <property type="entry name" value="FAD_synthetase_N"/>
    <property type="match status" value="1"/>
</dbReference>
<evidence type="ECO:0000256" key="10">
    <source>
        <dbReference type="ARBA" id="ARBA00022827"/>
    </source>
</evidence>
<dbReference type="InterPro" id="IPR023465">
    <property type="entry name" value="Riboflavin_kinase_dom_sf"/>
</dbReference>
<dbReference type="NCBIfam" id="TIGR00083">
    <property type="entry name" value="ribF"/>
    <property type="match status" value="1"/>
</dbReference>
<evidence type="ECO:0000256" key="12">
    <source>
        <dbReference type="ARBA" id="ARBA00023268"/>
    </source>
</evidence>
<dbReference type="PANTHER" id="PTHR22749:SF6">
    <property type="entry name" value="RIBOFLAVIN KINASE"/>
    <property type="match status" value="1"/>
</dbReference>
<comment type="pathway">
    <text evidence="2 15">Cofactor biosynthesis; FAD biosynthesis; FAD from FMN: step 1/1.</text>
</comment>
<keyword evidence="7 15" id="KW-0548">Nucleotidyltransferase</keyword>
<evidence type="ECO:0000256" key="5">
    <source>
        <dbReference type="ARBA" id="ARBA00022643"/>
    </source>
</evidence>
<dbReference type="GO" id="GO:0003919">
    <property type="term" value="F:FMN adenylyltransferase activity"/>
    <property type="evidence" value="ECO:0007669"/>
    <property type="project" value="UniProtKB-UniRule"/>
</dbReference>
<evidence type="ECO:0000256" key="9">
    <source>
        <dbReference type="ARBA" id="ARBA00022777"/>
    </source>
</evidence>
<dbReference type="GO" id="GO:0009231">
    <property type="term" value="P:riboflavin biosynthetic process"/>
    <property type="evidence" value="ECO:0007669"/>
    <property type="project" value="InterPro"/>
</dbReference>
<evidence type="ECO:0000256" key="7">
    <source>
        <dbReference type="ARBA" id="ARBA00022695"/>
    </source>
</evidence>
<comment type="function">
    <text evidence="1">Catalyzes the phosphorylation of riboflavin to FMN followed by the adenylation of FMN to FAD.</text>
</comment>
<dbReference type="EMBL" id="LZDH01000056">
    <property type="protein sequence ID" value="OBS30273.1"/>
    <property type="molecule type" value="Genomic_DNA"/>
</dbReference>
<dbReference type="Pfam" id="PF01687">
    <property type="entry name" value="Flavokinase"/>
    <property type="match status" value="1"/>
</dbReference>
<evidence type="ECO:0000313" key="17">
    <source>
        <dbReference type="EMBL" id="OBS30273.1"/>
    </source>
</evidence>
<keyword evidence="8 15" id="KW-0547">Nucleotide-binding</keyword>
<evidence type="ECO:0000256" key="8">
    <source>
        <dbReference type="ARBA" id="ARBA00022741"/>
    </source>
</evidence>
<comment type="catalytic activity">
    <reaction evidence="13 15">
        <text>riboflavin + ATP = FMN + ADP + H(+)</text>
        <dbReference type="Rhea" id="RHEA:14357"/>
        <dbReference type="ChEBI" id="CHEBI:15378"/>
        <dbReference type="ChEBI" id="CHEBI:30616"/>
        <dbReference type="ChEBI" id="CHEBI:57986"/>
        <dbReference type="ChEBI" id="CHEBI:58210"/>
        <dbReference type="ChEBI" id="CHEBI:456216"/>
        <dbReference type="EC" id="2.7.1.26"/>
    </reaction>
</comment>
<name>A0A1A6DTT3_9BURK</name>
<evidence type="ECO:0000256" key="14">
    <source>
        <dbReference type="ARBA" id="ARBA00049494"/>
    </source>
</evidence>
<dbReference type="STRING" id="1101373.A9O67_04300"/>
<comment type="similarity">
    <text evidence="15">Belongs to the ribF family.</text>
</comment>
<dbReference type="SUPFAM" id="SSF52374">
    <property type="entry name" value="Nucleotidylyl transferase"/>
    <property type="match status" value="1"/>
</dbReference>
<dbReference type="PANTHER" id="PTHR22749">
    <property type="entry name" value="RIBOFLAVIN KINASE/FMN ADENYLYLTRANSFERASE"/>
    <property type="match status" value="1"/>
</dbReference>
<dbReference type="PIRSF" id="PIRSF004491">
    <property type="entry name" value="FAD_Synth"/>
    <property type="match status" value="1"/>
</dbReference>
<protein>
    <recommendedName>
        <fullName evidence="15">Riboflavin biosynthesis protein</fullName>
    </recommendedName>
    <domain>
        <recommendedName>
            <fullName evidence="15">Riboflavin kinase</fullName>
            <ecNumber evidence="15">2.7.1.26</ecNumber>
        </recommendedName>
        <alternativeName>
            <fullName evidence="15">Flavokinase</fullName>
        </alternativeName>
    </domain>
    <domain>
        <recommendedName>
            <fullName evidence="15">FMN adenylyltransferase</fullName>
            <ecNumber evidence="15">2.7.7.2</ecNumber>
        </recommendedName>
        <alternativeName>
            <fullName evidence="15">FAD pyrophosphorylase</fullName>
        </alternativeName>
        <alternativeName>
            <fullName evidence="15">FAD synthase</fullName>
        </alternativeName>
    </domain>
</protein>
<reference evidence="17 18" key="1">
    <citation type="submission" date="2016-06" db="EMBL/GenBank/DDBJ databases">
        <title>Genome sequence of Tepidimonas fonticaldi PL17.</title>
        <authorList>
            <person name="Pinnaka A.K."/>
        </authorList>
    </citation>
    <scope>NUCLEOTIDE SEQUENCE [LARGE SCALE GENOMIC DNA]</scope>
    <source>
        <strain evidence="17 18">PL17</strain>
    </source>
</reference>
<dbReference type="NCBIfam" id="NF004163">
    <property type="entry name" value="PRK05627.1-6"/>
    <property type="match status" value="1"/>
</dbReference>
<dbReference type="GO" id="GO:0005524">
    <property type="term" value="F:ATP binding"/>
    <property type="evidence" value="ECO:0007669"/>
    <property type="project" value="UniProtKB-UniRule"/>
</dbReference>
<dbReference type="InterPro" id="IPR023468">
    <property type="entry name" value="Riboflavin_kinase"/>
</dbReference>
<dbReference type="EC" id="2.7.1.26" evidence="15"/>
<dbReference type="SMART" id="SM00904">
    <property type="entry name" value="Flavokinase"/>
    <property type="match status" value="1"/>
</dbReference>
<dbReference type="SUPFAM" id="SSF82114">
    <property type="entry name" value="Riboflavin kinase-like"/>
    <property type="match status" value="1"/>
</dbReference>
<dbReference type="Gene3D" id="3.40.50.620">
    <property type="entry name" value="HUPs"/>
    <property type="match status" value="1"/>
</dbReference>
<dbReference type="InterPro" id="IPR015864">
    <property type="entry name" value="FAD_synthase"/>
</dbReference>
<dbReference type="InterPro" id="IPR014729">
    <property type="entry name" value="Rossmann-like_a/b/a_fold"/>
</dbReference>
<evidence type="ECO:0000259" key="16">
    <source>
        <dbReference type="SMART" id="SM00904"/>
    </source>
</evidence>
<feature type="domain" description="Riboflavin kinase" evidence="16">
    <location>
        <begin position="189"/>
        <end position="344"/>
    </location>
</feature>
<keyword evidence="9 15" id="KW-0418">Kinase</keyword>
<dbReference type="UniPathway" id="UPA00276">
    <property type="reaction ID" value="UER00406"/>
</dbReference>
<evidence type="ECO:0000256" key="11">
    <source>
        <dbReference type="ARBA" id="ARBA00022840"/>
    </source>
</evidence>
<dbReference type="InterPro" id="IPR015865">
    <property type="entry name" value="Riboflavin_kinase_bac/euk"/>
</dbReference>
<evidence type="ECO:0000313" key="18">
    <source>
        <dbReference type="Proteomes" id="UP000091969"/>
    </source>
</evidence>
<dbReference type="UniPathway" id="UPA00277">
    <property type="reaction ID" value="UER00407"/>
</dbReference>
<comment type="catalytic activity">
    <reaction evidence="14 15">
        <text>FMN + ATP + H(+) = FAD + diphosphate</text>
        <dbReference type="Rhea" id="RHEA:17237"/>
        <dbReference type="ChEBI" id="CHEBI:15378"/>
        <dbReference type="ChEBI" id="CHEBI:30616"/>
        <dbReference type="ChEBI" id="CHEBI:33019"/>
        <dbReference type="ChEBI" id="CHEBI:57692"/>
        <dbReference type="ChEBI" id="CHEBI:58210"/>
        <dbReference type="EC" id="2.7.7.2"/>
    </reaction>
</comment>
<dbReference type="GO" id="GO:0009398">
    <property type="term" value="P:FMN biosynthetic process"/>
    <property type="evidence" value="ECO:0007669"/>
    <property type="project" value="UniProtKB-UniRule"/>
</dbReference>
<dbReference type="InterPro" id="IPR002606">
    <property type="entry name" value="Riboflavin_kinase_bac"/>
</dbReference>
<evidence type="ECO:0000256" key="13">
    <source>
        <dbReference type="ARBA" id="ARBA00047880"/>
    </source>
</evidence>
<dbReference type="NCBIfam" id="NF004159">
    <property type="entry name" value="PRK05627.1-2"/>
    <property type="match status" value="1"/>
</dbReference>
<dbReference type="Pfam" id="PF06574">
    <property type="entry name" value="FAD_syn"/>
    <property type="match status" value="1"/>
</dbReference>
<organism evidence="17 18">
    <name type="scientific">Tepidimonas fonticaldi</name>
    <dbReference type="NCBI Taxonomy" id="1101373"/>
    <lineage>
        <taxon>Bacteria</taxon>
        <taxon>Pseudomonadati</taxon>
        <taxon>Pseudomonadota</taxon>
        <taxon>Betaproteobacteria</taxon>
        <taxon>Burkholderiales</taxon>
        <taxon>Tepidimonas</taxon>
    </lineage>
</organism>
<gene>
    <name evidence="17" type="ORF">A9O67_04300</name>
</gene>
<dbReference type="RefSeq" id="WP_068608558.1">
    <property type="nucleotide sequence ID" value="NZ_LZDH01000056.1"/>
</dbReference>
<dbReference type="Gene3D" id="2.40.30.30">
    <property type="entry name" value="Riboflavin kinase-like"/>
    <property type="match status" value="1"/>
</dbReference>